<evidence type="ECO:0000313" key="2">
    <source>
        <dbReference type="EMBL" id="VBB28039.1"/>
    </source>
</evidence>
<dbReference type="EMBL" id="UPTC01000332">
    <property type="protein sequence ID" value="VBB28039.1"/>
    <property type="molecule type" value="Genomic_DNA"/>
</dbReference>
<dbReference type="InterPro" id="IPR015943">
    <property type="entry name" value="WD40/YVTN_repeat-like_dom_sf"/>
</dbReference>
<dbReference type="SMART" id="SM00320">
    <property type="entry name" value="WD40"/>
    <property type="match status" value="1"/>
</dbReference>
<dbReference type="AlphaFoldDB" id="A0A498SDH8"/>
<dbReference type="Gene3D" id="2.130.10.10">
    <property type="entry name" value="YVTN repeat-like/Quinoprotein amine dehydrogenase"/>
    <property type="match status" value="1"/>
</dbReference>
<dbReference type="PROSITE" id="PS50082">
    <property type="entry name" value="WD_REPEATS_2"/>
    <property type="match status" value="1"/>
</dbReference>
<dbReference type="InterPro" id="IPR001680">
    <property type="entry name" value="WD40_rpt"/>
</dbReference>
<dbReference type="SUPFAM" id="SSF50978">
    <property type="entry name" value="WD40 repeat-like"/>
    <property type="match status" value="1"/>
</dbReference>
<name>A0A498SDH8_ACAVI</name>
<accession>A0A498SDH8</accession>
<reference evidence="2 3" key="1">
    <citation type="submission" date="2018-08" db="EMBL/GenBank/DDBJ databases">
        <authorList>
            <person name="Laetsch R D."/>
            <person name="Stevens L."/>
            <person name="Kumar S."/>
            <person name="Blaxter L. M."/>
        </authorList>
    </citation>
    <scope>NUCLEOTIDE SEQUENCE [LARGE SCALE GENOMIC DNA]</scope>
</reference>
<dbReference type="PANTHER" id="PTHR19847:SF7">
    <property type="entry name" value="DDB1- AND CUL4-ASSOCIATED FACTOR 11"/>
    <property type="match status" value="1"/>
</dbReference>
<keyword evidence="3" id="KW-1185">Reference proteome</keyword>
<dbReference type="GO" id="GO:0080008">
    <property type="term" value="C:Cul4-RING E3 ubiquitin ligase complex"/>
    <property type="evidence" value="ECO:0007669"/>
    <property type="project" value="TreeGrafter"/>
</dbReference>
<dbReference type="PANTHER" id="PTHR19847">
    <property type="entry name" value="DDB1- AND CUL4-ASSOCIATED FACTOR 11"/>
    <property type="match status" value="1"/>
</dbReference>
<sequence>MLGLRRWISVESGASLPNKSIGGMIKSREMGKRKKQHGDYAMIASNKNAAFTMAEKANLANRFFPNRDEIISVSHCTLLRCMHLKFDRLVSLSQDNILTFHMRKSPQHYELLNRSDLPSANCNVVDITRSSMGEHLAYTTLDANVYCFHIDRIRQAARWNLFHTLQPIAALRWNVCSSLCFNMDDNYLLVVESGGRFQAHQRDITAISCSKVNPNIFYTGSSDGFWKVWDSRSNSNRIPVLMTATRSSSNVANIDSDSQDKYVVTSSTCGSRIDAWDLRFFENQPFNIYRQEDEVTTHFGREIESNDKSEFLWRARFSPQISGHRYVYANSSRGYICIFDITAGKMEKLHKQGSLLCDSTWHPDNFEIACGTLSGAIVAYYRGEEE</sequence>
<dbReference type="Proteomes" id="UP000276991">
    <property type="component" value="Unassembled WGS sequence"/>
</dbReference>
<feature type="repeat" description="WD" evidence="1">
    <location>
        <begin position="197"/>
        <end position="239"/>
    </location>
</feature>
<proteinExistence type="predicted"/>
<dbReference type="STRING" id="6277.A0A498SDH8"/>
<organism evidence="2 3">
    <name type="scientific">Acanthocheilonema viteae</name>
    <name type="common">Filarial nematode worm</name>
    <name type="synonym">Dipetalonema viteae</name>
    <dbReference type="NCBI Taxonomy" id="6277"/>
    <lineage>
        <taxon>Eukaryota</taxon>
        <taxon>Metazoa</taxon>
        <taxon>Ecdysozoa</taxon>
        <taxon>Nematoda</taxon>
        <taxon>Chromadorea</taxon>
        <taxon>Rhabditida</taxon>
        <taxon>Spirurina</taxon>
        <taxon>Spiruromorpha</taxon>
        <taxon>Filarioidea</taxon>
        <taxon>Onchocercidae</taxon>
        <taxon>Acanthocheilonema</taxon>
    </lineage>
</organism>
<evidence type="ECO:0000256" key="1">
    <source>
        <dbReference type="PROSITE-ProRule" id="PRU00221"/>
    </source>
</evidence>
<protein>
    <submittedName>
        <fullName evidence="2">Uncharacterized protein</fullName>
    </submittedName>
</protein>
<gene>
    <name evidence="2" type="ORF">NAV_LOCUS2869</name>
</gene>
<dbReference type="GO" id="GO:0043161">
    <property type="term" value="P:proteasome-mediated ubiquitin-dependent protein catabolic process"/>
    <property type="evidence" value="ECO:0007669"/>
    <property type="project" value="TreeGrafter"/>
</dbReference>
<keyword evidence="1" id="KW-0853">WD repeat</keyword>
<evidence type="ECO:0000313" key="3">
    <source>
        <dbReference type="Proteomes" id="UP000276991"/>
    </source>
</evidence>
<dbReference type="InterPro" id="IPR036322">
    <property type="entry name" value="WD40_repeat_dom_sf"/>
</dbReference>
<dbReference type="OrthoDB" id="548949at2759"/>
<dbReference type="InterPro" id="IPR051859">
    <property type="entry name" value="DCAF"/>
</dbReference>